<organism evidence="2 3">
    <name type="scientific">Araneus ventricosus</name>
    <name type="common">Orbweaver spider</name>
    <name type="synonym">Epeira ventricosa</name>
    <dbReference type="NCBI Taxonomy" id="182803"/>
    <lineage>
        <taxon>Eukaryota</taxon>
        <taxon>Metazoa</taxon>
        <taxon>Ecdysozoa</taxon>
        <taxon>Arthropoda</taxon>
        <taxon>Chelicerata</taxon>
        <taxon>Arachnida</taxon>
        <taxon>Araneae</taxon>
        <taxon>Araneomorphae</taxon>
        <taxon>Entelegynae</taxon>
        <taxon>Araneoidea</taxon>
        <taxon>Araneidae</taxon>
        <taxon>Araneus</taxon>
    </lineage>
</organism>
<dbReference type="GO" id="GO:0003676">
    <property type="term" value="F:nucleic acid binding"/>
    <property type="evidence" value="ECO:0007669"/>
    <property type="project" value="InterPro"/>
</dbReference>
<gene>
    <name evidence="2" type="ORF">AVEN_206496_1</name>
</gene>
<dbReference type="Pfam" id="PF03184">
    <property type="entry name" value="DDE_1"/>
    <property type="match status" value="1"/>
</dbReference>
<evidence type="ECO:0000313" key="3">
    <source>
        <dbReference type="Proteomes" id="UP000499080"/>
    </source>
</evidence>
<reference evidence="2 3" key="1">
    <citation type="journal article" date="2019" name="Sci. Rep.">
        <title>Orb-weaving spider Araneus ventricosus genome elucidates the spidroin gene catalogue.</title>
        <authorList>
            <person name="Kono N."/>
            <person name="Nakamura H."/>
            <person name="Ohtoshi R."/>
            <person name="Moran D.A.P."/>
            <person name="Shinohara A."/>
            <person name="Yoshida Y."/>
            <person name="Fujiwara M."/>
            <person name="Mori M."/>
            <person name="Tomita M."/>
            <person name="Arakawa K."/>
        </authorList>
    </citation>
    <scope>NUCLEOTIDE SEQUENCE [LARGE SCALE GENOMIC DNA]</scope>
</reference>
<dbReference type="InterPro" id="IPR004875">
    <property type="entry name" value="DDE_SF_endonuclease_dom"/>
</dbReference>
<comment type="caution">
    <text evidence="2">The sequence shown here is derived from an EMBL/GenBank/DDBJ whole genome shotgun (WGS) entry which is preliminary data.</text>
</comment>
<evidence type="ECO:0000313" key="2">
    <source>
        <dbReference type="EMBL" id="GBN02642.1"/>
    </source>
</evidence>
<evidence type="ECO:0000259" key="1">
    <source>
        <dbReference type="Pfam" id="PF03184"/>
    </source>
</evidence>
<name>A0A4Y2KKR2_ARAVE</name>
<feature type="domain" description="DDE-1" evidence="1">
    <location>
        <begin position="2"/>
        <end position="85"/>
    </location>
</feature>
<dbReference type="AlphaFoldDB" id="A0A4Y2KKR2"/>
<accession>A0A4Y2KKR2</accession>
<dbReference type="Proteomes" id="UP000499080">
    <property type="component" value="Unassembled WGS sequence"/>
</dbReference>
<dbReference type="EMBL" id="BGPR01114990">
    <property type="protein sequence ID" value="GBN02642.1"/>
    <property type="molecule type" value="Genomic_DNA"/>
</dbReference>
<protein>
    <recommendedName>
        <fullName evidence="1">DDE-1 domain-containing protein</fullName>
    </recommendedName>
</protein>
<sequence length="112" mass="12776">MWRSNNKVWVTRDLFTVWIDEVFAPSVKDYLLQMNLPLHALLIMDNAPAHSPDIQDDLLEEFKFTKIQFLPPNTTPLFQPMDQQVPLSASQHHSVIPAYGPASSIYGHPAPH</sequence>
<proteinExistence type="predicted"/>
<keyword evidence="3" id="KW-1185">Reference proteome</keyword>
<dbReference type="OrthoDB" id="6417719at2759"/>